<dbReference type="EMBL" id="NAJO01000052">
    <property type="protein sequence ID" value="OQN97656.1"/>
    <property type="molecule type" value="Genomic_DNA"/>
</dbReference>
<proteinExistence type="predicted"/>
<dbReference type="CDD" id="cd04301">
    <property type="entry name" value="NAT_SF"/>
    <property type="match status" value="1"/>
</dbReference>
<dbReference type="InterPro" id="IPR000182">
    <property type="entry name" value="GNAT_dom"/>
</dbReference>
<feature type="domain" description="N-acetyltransferase" evidence="1">
    <location>
        <begin position="34"/>
        <end position="216"/>
    </location>
</feature>
<accession>A0A1V8SET1</accession>
<evidence type="ECO:0000313" key="2">
    <source>
        <dbReference type="EMBL" id="OQN97656.1"/>
    </source>
</evidence>
<dbReference type="PROSITE" id="PS51186">
    <property type="entry name" value="GNAT"/>
    <property type="match status" value="1"/>
</dbReference>
<keyword evidence="3" id="KW-1185">Reference proteome</keyword>
<evidence type="ECO:0000313" key="3">
    <source>
        <dbReference type="Proteomes" id="UP000192596"/>
    </source>
</evidence>
<dbReference type="GO" id="GO:0016747">
    <property type="term" value="F:acyltransferase activity, transferring groups other than amino-acyl groups"/>
    <property type="evidence" value="ECO:0007669"/>
    <property type="project" value="InterPro"/>
</dbReference>
<dbReference type="Proteomes" id="UP000192596">
    <property type="component" value="Unassembled WGS sequence"/>
</dbReference>
<dbReference type="GO" id="GO:0006048">
    <property type="term" value="P:UDP-N-acetylglucosamine biosynthetic process"/>
    <property type="evidence" value="ECO:0007669"/>
    <property type="project" value="UniProtKB-UniPathway"/>
</dbReference>
<reference evidence="3" key="1">
    <citation type="submission" date="2017-03" db="EMBL/GenBank/DDBJ databases">
        <title>Genomes of endolithic fungi from Antarctica.</title>
        <authorList>
            <person name="Coleine C."/>
            <person name="Masonjones S."/>
            <person name="Stajich J.E."/>
        </authorList>
    </citation>
    <scope>NUCLEOTIDE SEQUENCE [LARGE SCALE GENOMIC DNA]</scope>
    <source>
        <strain evidence="3">CCFEE 5527</strain>
    </source>
</reference>
<dbReference type="InterPro" id="IPR016181">
    <property type="entry name" value="Acyl_CoA_acyltransferase"/>
</dbReference>
<dbReference type="AlphaFoldDB" id="A0A1V8SET1"/>
<protein>
    <recommendedName>
        <fullName evidence="1">N-acetyltransferase domain-containing protein</fullName>
    </recommendedName>
</protein>
<dbReference type="UniPathway" id="UPA00113">
    <property type="reaction ID" value="UER00529"/>
</dbReference>
<dbReference type="SUPFAM" id="SSF55729">
    <property type="entry name" value="Acyl-CoA N-acyltransferases (Nat)"/>
    <property type="match status" value="1"/>
</dbReference>
<comment type="caution">
    <text evidence="2">The sequence shown here is derived from an EMBL/GenBank/DDBJ whole genome shotgun (WGS) entry which is preliminary data.</text>
</comment>
<dbReference type="InParanoid" id="A0A1V8SET1"/>
<name>A0A1V8SET1_9PEZI</name>
<organism evidence="2 3">
    <name type="scientific">Cryoendolithus antarcticus</name>
    <dbReference type="NCBI Taxonomy" id="1507870"/>
    <lineage>
        <taxon>Eukaryota</taxon>
        <taxon>Fungi</taxon>
        <taxon>Dikarya</taxon>
        <taxon>Ascomycota</taxon>
        <taxon>Pezizomycotina</taxon>
        <taxon>Dothideomycetes</taxon>
        <taxon>Dothideomycetidae</taxon>
        <taxon>Cladosporiales</taxon>
        <taxon>Cladosporiaceae</taxon>
        <taxon>Cryoendolithus</taxon>
    </lineage>
</organism>
<gene>
    <name evidence="2" type="ORF">B0A48_16520</name>
</gene>
<dbReference type="Gene3D" id="3.40.630.30">
    <property type="match status" value="1"/>
</dbReference>
<evidence type="ECO:0000259" key="1">
    <source>
        <dbReference type="PROSITE" id="PS51186"/>
    </source>
</evidence>
<dbReference type="Pfam" id="PF00583">
    <property type="entry name" value="Acetyltransf_1"/>
    <property type="match status" value="1"/>
</dbReference>
<sequence length="222" mass="25066">MASASTQPTVHLGLTSRLGDALFDHYIPHLPPSQQPSPDIPASFLHAMHIREAVYVHEQHIPLENELDSDDRRSYYWVVYAGENQPVGCIRLVPPPHEVVHEFDKHRQMNGEAYIGTVKSDMHDGSEIFVKLGRLALLKDWRGKEVSKLLVDRAIEWAASHGVALSVGDEFKGLVLVHAQIGLQKFWARHGFVLDEGMGIWDEEGIDHVAMWRRVEVKEGDS</sequence>
<dbReference type="OrthoDB" id="329272at2759"/>